<dbReference type="GO" id="GO:0016787">
    <property type="term" value="F:hydrolase activity"/>
    <property type="evidence" value="ECO:0007669"/>
    <property type="project" value="UniProtKB-KW"/>
</dbReference>
<dbReference type="Proteomes" id="UP000290767">
    <property type="component" value="Unassembled WGS sequence"/>
</dbReference>
<reference evidence="6 7" key="1">
    <citation type="submission" date="2017-03" db="EMBL/GenBank/DDBJ databases">
        <authorList>
            <person name="Safronova V.I."/>
            <person name="Sazanova A.L."/>
            <person name="Chirak E.R."/>
        </authorList>
    </citation>
    <scope>NUCLEOTIDE SEQUENCE [LARGE SCALE GENOMIC DNA]</scope>
    <source>
        <strain evidence="6 7">Tri-43</strain>
    </source>
</reference>
<keyword evidence="2" id="KW-0479">Metal-binding</keyword>
<evidence type="ECO:0000256" key="2">
    <source>
        <dbReference type="ARBA" id="ARBA00022723"/>
    </source>
</evidence>
<dbReference type="GO" id="GO:0005975">
    <property type="term" value="P:carbohydrate metabolic process"/>
    <property type="evidence" value="ECO:0007669"/>
    <property type="project" value="InterPro"/>
</dbReference>
<evidence type="ECO:0000313" key="7">
    <source>
        <dbReference type="Proteomes" id="UP000290767"/>
    </source>
</evidence>
<dbReference type="CDD" id="cd10802">
    <property type="entry name" value="YdjC_TTHB029_like"/>
    <property type="match status" value="1"/>
</dbReference>
<dbReference type="InterPro" id="IPR006879">
    <property type="entry name" value="YdjC-like"/>
</dbReference>
<evidence type="ECO:0000256" key="5">
    <source>
        <dbReference type="ARBA" id="ARBA00023277"/>
    </source>
</evidence>
<evidence type="ECO:0000313" key="6">
    <source>
        <dbReference type="EMBL" id="RXT24885.1"/>
    </source>
</evidence>
<keyword evidence="5" id="KW-0119">Carbohydrate metabolism</keyword>
<name>A0A4Q1U2E8_RHILE</name>
<dbReference type="Gene3D" id="3.20.20.370">
    <property type="entry name" value="Glycoside hydrolase/deacetylase"/>
    <property type="match status" value="1"/>
</dbReference>
<proteinExistence type="predicted"/>
<comment type="cofactor">
    <cofactor evidence="1">
        <name>Mg(2+)</name>
        <dbReference type="ChEBI" id="CHEBI:18420"/>
    </cofactor>
</comment>
<evidence type="ECO:0000256" key="3">
    <source>
        <dbReference type="ARBA" id="ARBA00022801"/>
    </source>
</evidence>
<comment type="caution">
    <text evidence="6">The sequence shown here is derived from an EMBL/GenBank/DDBJ whole genome shotgun (WGS) entry which is preliminary data.</text>
</comment>
<evidence type="ECO:0008006" key="8">
    <source>
        <dbReference type="Google" id="ProtNLM"/>
    </source>
</evidence>
<dbReference type="InterPro" id="IPR011330">
    <property type="entry name" value="Glyco_hydro/deAcase_b/a-brl"/>
</dbReference>
<keyword evidence="3" id="KW-0378">Hydrolase</keyword>
<gene>
    <name evidence="6" type="ORF">B5P46_16490</name>
</gene>
<evidence type="ECO:0000256" key="4">
    <source>
        <dbReference type="ARBA" id="ARBA00022842"/>
    </source>
</evidence>
<evidence type="ECO:0000256" key="1">
    <source>
        <dbReference type="ARBA" id="ARBA00001946"/>
    </source>
</evidence>
<dbReference type="AlphaFoldDB" id="A0A4Q1U2E8"/>
<dbReference type="SUPFAM" id="SSF88713">
    <property type="entry name" value="Glycoside hydrolase/deacetylase"/>
    <property type="match status" value="1"/>
</dbReference>
<dbReference type="PANTHER" id="PTHR31609">
    <property type="entry name" value="YDJC DEACETYLASE FAMILY MEMBER"/>
    <property type="match status" value="1"/>
</dbReference>
<organism evidence="6 7">
    <name type="scientific">Rhizobium leguminosarum</name>
    <dbReference type="NCBI Taxonomy" id="384"/>
    <lineage>
        <taxon>Bacteria</taxon>
        <taxon>Pseudomonadati</taxon>
        <taxon>Pseudomonadota</taxon>
        <taxon>Alphaproteobacteria</taxon>
        <taxon>Hyphomicrobiales</taxon>
        <taxon>Rhizobiaceae</taxon>
        <taxon>Rhizobium/Agrobacterium group</taxon>
        <taxon>Rhizobium</taxon>
    </lineage>
</organism>
<dbReference type="GO" id="GO:0019213">
    <property type="term" value="F:deacetylase activity"/>
    <property type="evidence" value="ECO:0007669"/>
    <property type="project" value="TreeGrafter"/>
</dbReference>
<keyword evidence="4" id="KW-0460">Magnesium</keyword>
<dbReference type="GO" id="GO:0046872">
    <property type="term" value="F:metal ion binding"/>
    <property type="evidence" value="ECO:0007669"/>
    <property type="project" value="UniProtKB-KW"/>
</dbReference>
<dbReference type="Pfam" id="PF04794">
    <property type="entry name" value="YdjC"/>
    <property type="match status" value="1"/>
</dbReference>
<sequence length="296" mass="33370">MLRRPRERVTRMSSQSISRFVVVHEDDVGVSHGANTAFLELTRLGLCTAGSVMVPCPWFPEIAAIARDNPELDLGVHLTLNSDMKPYRWRPLTGVSDKGLTDPDGYFWAEVTDVRRNADPTAVERELRAQIDTALTAGIDVTHLDCHMGTAMMPEFVTVYERLGADYRLPILMMKDYMTFSVMDYVGPVTTTEFNAASVRARQRGNPIVDLQLETPWEWPQGIEAAYRDLFSRVPEGVSWLALHFNASGEIELMASDAAFRTGEYEFFRSGRAAELMAEFGIVPIGVRDWRDRMRG</sequence>
<dbReference type="PANTHER" id="PTHR31609:SF1">
    <property type="entry name" value="CARBOHYDRATE DEACETYLASE"/>
    <property type="match status" value="1"/>
</dbReference>
<accession>A0A4Q1U2E8</accession>
<dbReference type="EMBL" id="MZMU01000011">
    <property type="protein sequence ID" value="RXT24885.1"/>
    <property type="molecule type" value="Genomic_DNA"/>
</dbReference>
<protein>
    <recommendedName>
        <fullName evidence="8">ChbG/HpnK family deacetylase</fullName>
    </recommendedName>
</protein>